<accession>A0ABT5NY36</accession>
<dbReference type="RefSeq" id="WP_273908847.1">
    <property type="nucleotide sequence ID" value="NZ_JAMDGX010000002.1"/>
</dbReference>
<dbReference type="Proteomes" id="UP001148203">
    <property type="component" value="Unassembled WGS sequence"/>
</dbReference>
<keyword evidence="4" id="KW-1185">Reference proteome</keyword>
<dbReference type="PRINTS" id="PR00081">
    <property type="entry name" value="GDHRDH"/>
</dbReference>
<dbReference type="EMBL" id="JAMDGY010000076">
    <property type="protein sequence ID" value="MDD0993019.1"/>
    <property type="molecule type" value="Genomic_DNA"/>
</dbReference>
<evidence type="ECO:0000313" key="4">
    <source>
        <dbReference type="Proteomes" id="UP001148203"/>
    </source>
</evidence>
<comment type="caution">
    <text evidence="3">The sequence shown here is derived from an EMBL/GenBank/DDBJ whole genome shotgun (WGS) entry which is preliminary data.</text>
</comment>
<dbReference type="InterPro" id="IPR002347">
    <property type="entry name" value="SDR_fam"/>
</dbReference>
<dbReference type="PANTHER" id="PTHR43550">
    <property type="entry name" value="3-KETODIHYDROSPHINGOSINE REDUCTASE"/>
    <property type="match status" value="1"/>
</dbReference>
<comment type="similarity">
    <text evidence="1">Belongs to the short-chain dehydrogenases/reductases (SDR) family.</text>
</comment>
<dbReference type="SMART" id="SM00822">
    <property type="entry name" value="PKS_KR"/>
    <property type="match status" value="1"/>
</dbReference>
<dbReference type="Pfam" id="PF00106">
    <property type="entry name" value="adh_short"/>
    <property type="match status" value="1"/>
</dbReference>
<evidence type="ECO:0000259" key="2">
    <source>
        <dbReference type="SMART" id="SM00822"/>
    </source>
</evidence>
<dbReference type="InterPro" id="IPR020904">
    <property type="entry name" value="Sc_DH/Rdtase_CS"/>
</dbReference>
<name>A0ABT5NY36_9PSED</name>
<gene>
    <name evidence="3" type="ORF">M5G11_21035</name>
</gene>
<dbReference type="PANTHER" id="PTHR43550:SF6">
    <property type="entry name" value="SHORT CHAIN DEHYDROGENASE_REDUCTASE FAMILY PROTEIN (AFU_ORTHOLOGUE AFUA_2G08050)"/>
    <property type="match status" value="1"/>
</dbReference>
<proteinExistence type="inferred from homology"/>
<organism evidence="3 4">
    <name type="scientific">Pseudomonas fontis</name>
    <dbReference type="NCBI Taxonomy" id="2942633"/>
    <lineage>
        <taxon>Bacteria</taxon>
        <taxon>Pseudomonadati</taxon>
        <taxon>Pseudomonadota</taxon>
        <taxon>Gammaproteobacteria</taxon>
        <taxon>Pseudomonadales</taxon>
        <taxon>Pseudomonadaceae</taxon>
        <taxon>Pseudomonas</taxon>
    </lineage>
</organism>
<reference evidence="3 4" key="1">
    <citation type="submission" date="2022-05" db="EMBL/GenBank/DDBJ databases">
        <title>Novel Pseudomonas spp. Isolated from a Rainbow Trout Aquaculture Facility.</title>
        <authorList>
            <person name="Testerman T."/>
            <person name="Graf J."/>
        </authorList>
    </citation>
    <scope>NUCLEOTIDE SEQUENCE [LARGE SCALE GENOMIC DNA]</scope>
    <source>
        <strain evidence="3 4">ID681</strain>
    </source>
</reference>
<sequence>MAKWKRRPPDVAYLSGGGSGIGLGIAQVLLAEGVSVVIFDLQVSERVLASLRQACRQQGQAVHAYAVDITDAQALDSAFAQAADCLGPCDLAFNCAGLMRNAPFMQMSAETFSQVINVNLIGSRNFAASALPRMAPHGHLVLMASLAGIVGSYTQAAYAASKFGVVGLAEVLRAEQKLRGIAVSVVCPGEIHTPLLEYERLHGSPVTRSLNAVAGVLSVDTAVAGIVQGIRKRQFMITPGVRARCVRALARKCTSLLRWIVDRNLARAFAAQLQAEPASPAPKP</sequence>
<protein>
    <submittedName>
        <fullName evidence="3">SDR family NAD(P)-dependent oxidoreductase</fullName>
    </submittedName>
</protein>
<evidence type="ECO:0000256" key="1">
    <source>
        <dbReference type="ARBA" id="ARBA00006484"/>
    </source>
</evidence>
<dbReference type="InterPro" id="IPR057326">
    <property type="entry name" value="KR_dom"/>
</dbReference>
<evidence type="ECO:0000313" key="3">
    <source>
        <dbReference type="EMBL" id="MDD0993019.1"/>
    </source>
</evidence>
<dbReference type="InterPro" id="IPR036291">
    <property type="entry name" value="NAD(P)-bd_dom_sf"/>
</dbReference>
<dbReference type="PROSITE" id="PS00061">
    <property type="entry name" value="ADH_SHORT"/>
    <property type="match status" value="1"/>
</dbReference>
<feature type="domain" description="Ketoreductase" evidence="2">
    <location>
        <begin position="11"/>
        <end position="194"/>
    </location>
</feature>
<dbReference type="Gene3D" id="3.40.50.720">
    <property type="entry name" value="NAD(P)-binding Rossmann-like Domain"/>
    <property type="match status" value="1"/>
</dbReference>
<dbReference type="SUPFAM" id="SSF51735">
    <property type="entry name" value="NAD(P)-binding Rossmann-fold domains"/>
    <property type="match status" value="1"/>
</dbReference>